<dbReference type="RefSeq" id="WP_021066213.1">
    <property type="nucleotide sequence ID" value="NZ_ATCL01000014.1"/>
</dbReference>
<dbReference type="SUPFAM" id="SSF75005">
    <property type="entry name" value="Arabinanase/levansucrase/invertase"/>
    <property type="match status" value="1"/>
</dbReference>
<evidence type="ECO:0000256" key="3">
    <source>
        <dbReference type="ARBA" id="ARBA00022801"/>
    </source>
</evidence>
<dbReference type="CDD" id="cd08998">
    <property type="entry name" value="GH43_Arb43a-like"/>
    <property type="match status" value="1"/>
</dbReference>
<name>U1N538_9BACL</name>
<evidence type="ECO:0000256" key="4">
    <source>
        <dbReference type="ARBA" id="ARBA00023295"/>
    </source>
</evidence>
<dbReference type="InterPro" id="IPR023296">
    <property type="entry name" value="Glyco_hydro_beta-prop_sf"/>
</dbReference>
<keyword evidence="4 7" id="KW-0326">Glycosidase</keyword>
<keyword evidence="3 7" id="KW-0378">Hydrolase</keyword>
<accession>U1N538</accession>
<evidence type="ECO:0000259" key="8">
    <source>
        <dbReference type="Pfam" id="PF16369"/>
    </source>
</evidence>
<evidence type="ECO:0000256" key="5">
    <source>
        <dbReference type="PIRSR" id="PIRSR606710-1"/>
    </source>
</evidence>
<dbReference type="PANTHER" id="PTHR43301:SF3">
    <property type="entry name" value="ARABINAN ENDO-1,5-ALPHA-L-ARABINOSIDASE A-RELATED"/>
    <property type="match status" value="1"/>
</dbReference>
<dbReference type="Gene3D" id="2.115.10.20">
    <property type="entry name" value="Glycosyl hydrolase domain, family 43"/>
    <property type="match status" value="1"/>
</dbReference>
<evidence type="ECO:0000256" key="6">
    <source>
        <dbReference type="PIRSR" id="PIRSR606710-2"/>
    </source>
</evidence>
<dbReference type="Gene3D" id="2.40.128.10">
    <property type="match status" value="1"/>
</dbReference>
<evidence type="ECO:0000256" key="2">
    <source>
        <dbReference type="ARBA" id="ARBA00009865"/>
    </source>
</evidence>
<dbReference type="Pfam" id="PF16369">
    <property type="entry name" value="GH43_C"/>
    <property type="match status" value="1"/>
</dbReference>
<organism evidence="9 10">
    <name type="scientific">Exiguobacterium chiriqhucha RW-2</name>
    <dbReference type="NCBI Taxonomy" id="1345023"/>
    <lineage>
        <taxon>Bacteria</taxon>
        <taxon>Bacillati</taxon>
        <taxon>Bacillota</taxon>
        <taxon>Bacilli</taxon>
        <taxon>Bacillales</taxon>
        <taxon>Bacillales Family XII. Incertae Sedis</taxon>
        <taxon>Exiguobacterium</taxon>
    </lineage>
</organism>
<evidence type="ECO:0000313" key="10">
    <source>
        <dbReference type="Proteomes" id="UP000016464"/>
    </source>
</evidence>
<reference evidence="9 10" key="1">
    <citation type="journal article" date="2013" name="Genome Announc.">
        <title>Draft Genome Sequence of Exiguobacterium pavilionensis Strain RW-2, with Wide Thermal, Salinity, and pH Tolerance, Isolated from Modern Freshwater Microbialites.</title>
        <authorList>
            <person name="White R.A.III."/>
            <person name="Grassa C.J."/>
            <person name="Suttle C.A."/>
        </authorList>
    </citation>
    <scope>NUCLEOTIDE SEQUENCE [LARGE SCALE GENOMIC DNA]</scope>
    <source>
        <strain evidence="9 10">RW-2</strain>
    </source>
</reference>
<gene>
    <name evidence="9" type="ORF">M467_10195</name>
</gene>
<dbReference type="PATRIC" id="fig|1345023.5.peg.1049"/>
<feature type="active site" description="Proton donor" evidence="5">
    <location>
        <position position="240"/>
    </location>
</feature>
<evidence type="ECO:0000313" key="9">
    <source>
        <dbReference type="EMBL" id="ERG67650.1"/>
    </source>
</evidence>
<dbReference type="GO" id="GO:0004553">
    <property type="term" value="F:hydrolase activity, hydrolyzing O-glycosyl compounds"/>
    <property type="evidence" value="ECO:0007669"/>
    <property type="project" value="InterPro"/>
</dbReference>
<dbReference type="GO" id="GO:0005975">
    <property type="term" value="P:carbohydrate metabolic process"/>
    <property type="evidence" value="ECO:0007669"/>
    <property type="project" value="InterPro"/>
</dbReference>
<protein>
    <recommendedName>
        <fullName evidence="8">Extracellular endo-alpha-(1-&gt;5)-L-arabinanase C-terminal domain-containing protein</fullName>
    </recommendedName>
</protein>
<comment type="caution">
    <text evidence="9">The sequence shown here is derived from an EMBL/GenBank/DDBJ whole genome shotgun (WGS) entry which is preliminary data.</text>
</comment>
<dbReference type="InterPro" id="IPR050727">
    <property type="entry name" value="GH43_arabinanases"/>
</dbReference>
<dbReference type="Pfam" id="PF04616">
    <property type="entry name" value="Glyco_hydro_43"/>
    <property type="match status" value="1"/>
</dbReference>
<feature type="domain" description="Extracellular endo-alpha-(1-&gt;5)-L-arabinanase C-terminal" evidence="8">
    <location>
        <begin position="363"/>
        <end position="463"/>
    </location>
</feature>
<sequence>MKKMMVWMALLIVAVGGVFFWQTTSASIDELPLPKAPFDQKVEDVTPDVLNKESEWTTNFTHDGAIFKDGDTYYVFSTDYMVGSPPTPGIQIRKSTDLIHWEFVGRVFDQVSEEAFAWAGGNTFWAPAITKIGDRFHLYYSVSGVGSRTSYIGLATASTIEGPWEDEGAVVTSKDGDGGVANAIDPHVTQDASGKWWMTYGSYFGGILLTEIDPGTGKRVDESSEGTLLAKRKDMSMGIEGPEILYNDETGYYYLMVSYGWLEDTYNVRIGRSKSIAGPYVDSRGRDLRDESDESFDTGVKIVGPYRFEGDDGYVGTGHSAFLQDGTDTFVLHQARPSEDIYWSQLHVRKVYWTKDGWPVVSPERYAGEGDVEVDDAHLVGDWDVITFPRFDDGQQASSTLTLKRDGKLENGDGSWRLNGSVLEVEVGQETYETQVGAAWDWENWKPTIIFTGLSEDGTAVWGKKR</sequence>
<evidence type="ECO:0000256" key="7">
    <source>
        <dbReference type="RuleBase" id="RU361187"/>
    </source>
</evidence>
<feature type="site" description="Important for catalytic activity, responsible for pKa modulation of the active site Glu and correct orientation of both the proton donor and substrate" evidence="6">
    <location>
        <position position="185"/>
    </location>
</feature>
<dbReference type="OrthoDB" id="9801455at2"/>
<dbReference type="InterPro" id="IPR032291">
    <property type="entry name" value="Abn2_C"/>
</dbReference>
<evidence type="ECO:0000256" key="1">
    <source>
        <dbReference type="ARBA" id="ARBA00004834"/>
    </source>
</evidence>
<keyword evidence="10" id="KW-1185">Reference proteome</keyword>
<comment type="pathway">
    <text evidence="1">Glycan metabolism; L-arabinan degradation.</text>
</comment>
<dbReference type="EMBL" id="ATCL01000014">
    <property type="protein sequence ID" value="ERG67650.1"/>
    <property type="molecule type" value="Genomic_DNA"/>
</dbReference>
<dbReference type="PANTHER" id="PTHR43301">
    <property type="entry name" value="ARABINAN ENDO-1,5-ALPHA-L-ARABINOSIDASE"/>
    <property type="match status" value="1"/>
</dbReference>
<feature type="active site" description="Proton acceptor" evidence="5">
    <location>
        <position position="63"/>
    </location>
</feature>
<dbReference type="Proteomes" id="UP000016464">
    <property type="component" value="Unassembled WGS sequence"/>
</dbReference>
<dbReference type="InterPro" id="IPR006710">
    <property type="entry name" value="Glyco_hydro_43"/>
</dbReference>
<dbReference type="AlphaFoldDB" id="U1N538"/>
<proteinExistence type="inferred from homology"/>
<comment type="similarity">
    <text evidence="2 7">Belongs to the glycosyl hydrolase 43 family.</text>
</comment>
<dbReference type="eggNOG" id="COG3507">
    <property type="taxonomic scope" value="Bacteria"/>
</dbReference>